<evidence type="ECO:0000313" key="3">
    <source>
        <dbReference type="Proteomes" id="UP000218606"/>
    </source>
</evidence>
<feature type="compositionally biased region" description="Polar residues" evidence="1">
    <location>
        <begin position="119"/>
        <end position="136"/>
    </location>
</feature>
<feature type="compositionally biased region" description="Low complexity" evidence="1">
    <location>
        <begin position="161"/>
        <end position="185"/>
    </location>
</feature>
<proteinExistence type="predicted"/>
<feature type="region of interest" description="Disordered" evidence="1">
    <location>
        <begin position="59"/>
        <end position="248"/>
    </location>
</feature>
<dbReference type="EMBL" id="CP010767">
    <property type="protein sequence ID" value="ATG44031.1"/>
    <property type="molecule type" value="Genomic_DNA"/>
</dbReference>
<evidence type="ECO:0000256" key="1">
    <source>
        <dbReference type="SAM" id="MobiDB-lite"/>
    </source>
</evidence>
<dbReference type="Proteomes" id="UP000218606">
    <property type="component" value="Chromosome"/>
</dbReference>
<dbReference type="RefSeq" id="WP_096871777.1">
    <property type="nucleotide sequence ID" value="NZ_CP010715.1"/>
</dbReference>
<feature type="compositionally biased region" description="Polar residues" evidence="1">
    <location>
        <begin position="188"/>
        <end position="201"/>
    </location>
</feature>
<organism evidence="2 3">
    <name type="scientific">Phaeobacter piscinae</name>
    <dbReference type="NCBI Taxonomy" id="1580596"/>
    <lineage>
        <taxon>Bacteria</taxon>
        <taxon>Pseudomonadati</taxon>
        <taxon>Pseudomonadota</taxon>
        <taxon>Alphaproteobacteria</taxon>
        <taxon>Rhodobacterales</taxon>
        <taxon>Roseobacteraceae</taxon>
        <taxon>Phaeobacter</taxon>
    </lineage>
</organism>
<reference evidence="2 3" key="1">
    <citation type="journal article" date="2017" name="Front. Microbiol.">
        <title>Phaeobacter piscinae sp. nov., a species of the Roseobacter group and potential aquaculture probiont.</title>
        <authorList>
            <person name="Sonnenschein E.C."/>
            <person name="Phippen C.B.W."/>
            <person name="Nielsen K.F."/>
            <person name="Mateiu R.V."/>
            <person name="Melchiorsen J."/>
            <person name="Gram L."/>
            <person name="Overmann J."/>
            <person name="Freese H.M."/>
        </authorList>
    </citation>
    <scope>NUCLEOTIDE SEQUENCE [LARGE SCALE GENOMIC DNA]</scope>
    <source>
        <strain evidence="2 3">P13</strain>
    </source>
</reference>
<protein>
    <submittedName>
        <fullName evidence="2">Uncharacterized protein</fullName>
    </submittedName>
</protein>
<name>A0AAN1GRY8_9RHOB</name>
<dbReference type="AlphaFoldDB" id="A0AAN1GRY8"/>
<evidence type="ECO:0000313" key="2">
    <source>
        <dbReference type="EMBL" id="ATG44031.1"/>
    </source>
</evidence>
<accession>A0AAN1GRY8</accession>
<feature type="compositionally biased region" description="Low complexity" evidence="1">
    <location>
        <begin position="137"/>
        <end position="154"/>
    </location>
</feature>
<feature type="compositionally biased region" description="Low complexity" evidence="1">
    <location>
        <begin position="202"/>
        <end position="239"/>
    </location>
</feature>
<sequence length="248" mass="24709">MIPLLDFTDLPRTPAALAGTIVGNQLRFWRGAMSLMGAMPAAQVALAREAMAATYGVTGKTGTKTAVPSSANDTVAKPAPARRKATRKPARPAQSAAMKSGEKPAPDQVTTPKDAKVVATSTGATPGQSGFASQRTTSGGSAAKSAASTPSAPAARRKTPRAPSKPAQMPASLKSAAAKSEAKPAVTDSRQMGLKQTGTTSAQALMAGQAAGAAPGQQDGGKQAAAKPATAKPAAAKAKPASKSRAKQ</sequence>
<feature type="compositionally biased region" description="Basic residues" evidence="1">
    <location>
        <begin position="80"/>
        <end position="90"/>
    </location>
</feature>
<gene>
    <name evidence="2" type="ORF">PhaeoP13_02105</name>
</gene>